<sequence>MMGTKCICAVAIAAACVFLQVEVAHSFFGFSQGQDKDAAVPQPGQAPAHPGHHAHGFHSHHQQTNMQNGFQAQPQHHGMMHGGIQAFTGGVKQAFSKFANFANPLAPQPKVLAYLPLTRATFYDQCGTAVRHCEWANAAKVGKKFVTVEEDDAASPSMKQVCFVSKHVCVGNTETCVSSRDCDVAMKITEVTREGGKHSTVVSVSHINNCEMESQSVTDVSRTSQMLFGIGFATYDAEGKVECRPPKASDFKLVFLWKNSSSELTGKGSCKPLEEKDVWKSLKTYDHDLMQAFQNWPKVCKSAAADEGSFNFKNFLEKQTPTIHFTSFFAPPFDFAANYETQFSSNGMVISGTVA</sequence>
<accession>A0ABP1RN92</accession>
<evidence type="ECO:0000313" key="4">
    <source>
        <dbReference type="Proteomes" id="UP001642540"/>
    </source>
</evidence>
<feature type="compositionally biased region" description="Low complexity" evidence="1">
    <location>
        <begin position="39"/>
        <end position="49"/>
    </location>
</feature>
<keyword evidence="4" id="KW-1185">Reference proteome</keyword>
<reference evidence="3 4" key="1">
    <citation type="submission" date="2024-08" db="EMBL/GenBank/DDBJ databases">
        <authorList>
            <person name="Cucini C."/>
            <person name="Frati F."/>
        </authorList>
    </citation>
    <scope>NUCLEOTIDE SEQUENCE [LARGE SCALE GENOMIC DNA]</scope>
</reference>
<proteinExistence type="predicted"/>
<protein>
    <submittedName>
        <fullName evidence="3">Uncharacterized protein</fullName>
    </submittedName>
</protein>
<feature type="region of interest" description="Disordered" evidence="1">
    <location>
        <begin position="36"/>
        <end position="63"/>
    </location>
</feature>
<dbReference type="PROSITE" id="PS51257">
    <property type="entry name" value="PROKAR_LIPOPROTEIN"/>
    <property type="match status" value="1"/>
</dbReference>
<comment type="caution">
    <text evidence="3">The sequence shown here is derived from an EMBL/GenBank/DDBJ whole genome shotgun (WGS) entry which is preliminary data.</text>
</comment>
<evidence type="ECO:0000256" key="1">
    <source>
        <dbReference type="SAM" id="MobiDB-lite"/>
    </source>
</evidence>
<dbReference type="EMBL" id="CAXLJM020000088">
    <property type="protein sequence ID" value="CAL8131450.1"/>
    <property type="molecule type" value="Genomic_DNA"/>
</dbReference>
<evidence type="ECO:0000256" key="2">
    <source>
        <dbReference type="SAM" id="SignalP"/>
    </source>
</evidence>
<organism evidence="3 4">
    <name type="scientific">Orchesella dallaii</name>
    <dbReference type="NCBI Taxonomy" id="48710"/>
    <lineage>
        <taxon>Eukaryota</taxon>
        <taxon>Metazoa</taxon>
        <taxon>Ecdysozoa</taxon>
        <taxon>Arthropoda</taxon>
        <taxon>Hexapoda</taxon>
        <taxon>Collembola</taxon>
        <taxon>Entomobryomorpha</taxon>
        <taxon>Entomobryoidea</taxon>
        <taxon>Orchesellidae</taxon>
        <taxon>Orchesellinae</taxon>
        <taxon>Orchesella</taxon>
    </lineage>
</organism>
<evidence type="ECO:0000313" key="3">
    <source>
        <dbReference type="EMBL" id="CAL8131450.1"/>
    </source>
</evidence>
<name>A0ABP1RN92_9HEXA</name>
<dbReference type="Proteomes" id="UP001642540">
    <property type="component" value="Unassembled WGS sequence"/>
</dbReference>
<feature type="signal peptide" evidence="2">
    <location>
        <begin position="1"/>
        <end position="26"/>
    </location>
</feature>
<feature type="compositionally biased region" description="Basic residues" evidence="1">
    <location>
        <begin position="50"/>
        <end position="61"/>
    </location>
</feature>
<keyword evidence="2" id="KW-0732">Signal</keyword>
<gene>
    <name evidence="3" type="ORF">ODALV1_LOCUS24186</name>
</gene>
<feature type="chain" id="PRO_5045312505" evidence="2">
    <location>
        <begin position="27"/>
        <end position="355"/>
    </location>
</feature>